<accession>A0A433QJ56</accession>
<feature type="compositionally biased region" description="Low complexity" evidence="1">
    <location>
        <begin position="451"/>
        <end position="471"/>
    </location>
</feature>
<feature type="compositionally biased region" description="Pro residues" evidence="1">
    <location>
        <begin position="426"/>
        <end position="436"/>
    </location>
</feature>
<gene>
    <name evidence="2" type="ORF">BC938DRAFT_480403</name>
</gene>
<protein>
    <submittedName>
        <fullName evidence="2">Uncharacterized protein</fullName>
    </submittedName>
</protein>
<proteinExistence type="predicted"/>
<feature type="compositionally biased region" description="Low complexity" evidence="1">
    <location>
        <begin position="87"/>
        <end position="117"/>
    </location>
</feature>
<feature type="compositionally biased region" description="Pro residues" evidence="1">
    <location>
        <begin position="166"/>
        <end position="199"/>
    </location>
</feature>
<sequence>MSRRNQKHAHLFGLESPTDPLSNGLPVTTGGDPLTSIFPSPKTSARPHSPAQSNGFALASSHSTPVSPTSPPRSSRPNSPLTVAPQVSSAYTSTATTPTSTASRPASVSSLKLLGLGNKDDGLFSQARRDSTRSIQNFMDGPLGSLEEANGTTGKNTARAPSPEVFLPPPRARPIPSPSPEPAPSPTPTPAPPPAPNPALAPASVPVSFKKATPLPSAATPVSSPPMVASNEWSSSPASSTPRVTSRISSPIPNEWSAVKETPPSTPRFSPPPPATPNAWSEPSLLMPDSIPSQPKFSAIARTPTAPLPSLHYRPSVDIFERDIEHMSSDEHISPHKAVDLGIPSVLDDATKAFVNDQIDISVSSIAFIPPSPSMTSLNSLNISNLNITAPPINTPVLNLEADDEEIEIAQHNPWETPFGRSAPAAPMPTPSPNPVSAPAERTAKAPGFNPLAILLPTLPTSPAPSSRTLPLPEPPTPSFSAPASGSGRSLRPDFADLTQSWNNRTAAQGTTAVERLSKADLEDVPVEELGAGFGLVIDDEEDKHVQRRTLAETMSTKNVRDMPVLTGMFENPWN</sequence>
<feature type="region of interest" description="Disordered" evidence="1">
    <location>
        <begin position="1"/>
        <end position="292"/>
    </location>
</feature>
<evidence type="ECO:0000313" key="3">
    <source>
        <dbReference type="Proteomes" id="UP000274822"/>
    </source>
</evidence>
<reference evidence="2 3" key="1">
    <citation type="journal article" date="2018" name="New Phytol.">
        <title>Phylogenomics of Endogonaceae and evolution of mycorrhizas within Mucoromycota.</title>
        <authorList>
            <person name="Chang Y."/>
            <person name="Desiro A."/>
            <person name="Na H."/>
            <person name="Sandor L."/>
            <person name="Lipzen A."/>
            <person name="Clum A."/>
            <person name="Barry K."/>
            <person name="Grigoriev I.V."/>
            <person name="Martin F.M."/>
            <person name="Stajich J.E."/>
            <person name="Smith M.E."/>
            <person name="Bonito G."/>
            <person name="Spatafora J.W."/>
        </authorList>
    </citation>
    <scope>NUCLEOTIDE SEQUENCE [LARGE SCALE GENOMIC DNA]</scope>
    <source>
        <strain evidence="2 3">AD002</strain>
    </source>
</reference>
<dbReference type="AlphaFoldDB" id="A0A433QJ56"/>
<dbReference type="EMBL" id="RBNJ01004861">
    <property type="protein sequence ID" value="RUS29661.1"/>
    <property type="molecule type" value="Genomic_DNA"/>
</dbReference>
<feature type="compositionally biased region" description="Pro residues" evidence="1">
    <location>
        <begin position="264"/>
        <end position="276"/>
    </location>
</feature>
<feature type="compositionally biased region" description="Low complexity" evidence="1">
    <location>
        <begin position="60"/>
        <end position="80"/>
    </location>
</feature>
<feature type="compositionally biased region" description="Polar residues" evidence="1">
    <location>
        <begin position="479"/>
        <end position="488"/>
    </location>
</feature>
<keyword evidence="3" id="KW-1185">Reference proteome</keyword>
<feature type="region of interest" description="Disordered" evidence="1">
    <location>
        <begin position="415"/>
        <end position="493"/>
    </location>
</feature>
<evidence type="ECO:0000313" key="2">
    <source>
        <dbReference type="EMBL" id="RUS29661.1"/>
    </source>
</evidence>
<name>A0A433QJ56_9FUNG</name>
<feature type="compositionally biased region" description="Low complexity" evidence="1">
    <location>
        <begin position="228"/>
        <end position="247"/>
    </location>
</feature>
<evidence type="ECO:0000256" key="1">
    <source>
        <dbReference type="SAM" id="MobiDB-lite"/>
    </source>
</evidence>
<feature type="compositionally biased region" description="Basic residues" evidence="1">
    <location>
        <begin position="1"/>
        <end position="10"/>
    </location>
</feature>
<dbReference type="Proteomes" id="UP000274822">
    <property type="component" value="Unassembled WGS sequence"/>
</dbReference>
<comment type="caution">
    <text evidence="2">The sequence shown here is derived from an EMBL/GenBank/DDBJ whole genome shotgun (WGS) entry which is preliminary data.</text>
</comment>
<feature type="compositionally biased region" description="Basic and acidic residues" evidence="1">
    <location>
        <begin position="118"/>
        <end position="132"/>
    </location>
</feature>
<organism evidence="2 3">
    <name type="scientific">Jimgerdemannia flammicorona</name>
    <dbReference type="NCBI Taxonomy" id="994334"/>
    <lineage>
        <taxon>Eukaryota</taxon>
        <taxon>Fungi</taxon>
        <taxon>Fungi incertae sedis</taxon>
        <taxon>Mucoromycota</taxon>
        <taxon>Mucoromycotina</taxon>
        <taxon>Endogonomycetes</taxon>
        <taxon>Endogonales</taxon>
        <taxon>Endogonaceae</taxon>
        <taxon>Jimgerdemannia</taxon>
    </lineage>
</organism>